<keyword evidence="4" id="KW-0175">Coiled coil</keyword>
<dbReference type="GeneID" id="40157059"/>
<keyword evidence="8" id="KW-1185">Reference proteome</keyword>
<evidence type="ECO:0000256" key="3">
    <source>
        <dbReference type="ARBA" id="ARBA00035659"/>
    </source>
</evidence>
<dbReference type="Pfam" id="PF05121">
    <property type="entry name" value="GvpK"/>
    <property type="match status" value="1"/>
</dbReference>
<evidence type="ECO:0000256" key="4">
    <source>
        <dbReference type="SAM" id="Coils"/>
    </source>
</evidence>
<dbReference type="KEGG" id="hme:HFX_1704"/>
<dbReference type="OrthoDB" id="306492at2157"/>
<evidence type="ECO:0000313" key="9">
    <source>
        <dbReference type="Proteomes" id="UP000299011"/>
    </source>
</evidence>
<evidence type="ECO:0000313" key="8">
    <source>
        <dbReference type="Proteomes" id="UP000011603"/>
    </source>
</evidence>
<dbReference type="InterPro" id="IPR007805">
    <property type="entry name" value="GvpK"/>
</dbReference>
<proteinExistence type="inferred from homology"/>
<evidence type="ECO:0000256" key="1">
    <source>
        <dbReference type="ARBA" id="ARBA00022987"/>
    </source>
</evidence>
<comment type="subcellular location">
    <subcellularLocation>
        <location evidence="2">Gas vesicle</location>
    </subcellularLocation>
</comment>
<feature type="coiled-coil region" evidence="4">
    <location>
        <begin position="51"/>
        <end position="78"/>
    </location>
</feature>
<feature type="compositionally biased region" description="Polar residues" evidence="5">
    <location>
        <begin position="104"/>
        <end position="117"/>
    </location>
</feature>
<dbReference type="EMBL" id="CP039139">
    <property type="protein sequence ID" value="QCQ75872.1"/>
    <property type="molecule type" value="Genomic_DNA"/>
</dbReference>
<protein>
    <submittedName>
        <fullName evidence="7">Gas vesicle protein K</fullName>
    </submittedName>
    <submittedName>
        <fullName evidence="6">Gas-vesicle operon protein gvpK</fullName>
    </submittedName>
</protein>
<dbReference type="SMR" id="M0J604"/>
<dbReference type="Proteomes" id="UP000299011">
    <property type="component" value="Chromosome"/>
</dbReference>
<reference evidence="6 8" key="1">
    <citation type="journal article" date="2014" name="PLoS Genet.">
        <title>Phylogenetically driven sequencing of extremely halophilic archaea reveals strategies for static and dynamic osmo-response.</title>
        <authorList>
            <person name="Becker E.A."/>
            <person name="Seitzer P.M."/>
            <person name="Tritt A."/>
            <person name="Larsen D."/>
            <person name="Krusor M."/>
            <person name="Yao A.I."/>
            <person name="Wu D."/>
            <person name="Madern D."/>
            <person name="Eisen J.A."/>
            <person name="Darling A.E."/>
            <person name="Facciotti M.T."/>
        </authorList>
    </citation>
    <scope>NUCLEOTIDE SEQUENCE [LARGE SCALE GENOMIC DNA]</scope>
    <source>
        <strain evidence="6">ATCC 33500</strain>
        <strain evidence="8">ATCC 33500 / DSM 1411 / JCM 8866 / NBRC 14739 / NCIMB 2177 / R-4</strain>
    </source>
</reference>
<accession>M0J604</accession>
<evidence type="ECO:0000256" key="2">
    <source>
        <dbReference type="ARBA" id="ARBA00035108"/>
    </source>
</evidence>
<dbReference type="EMBL" id="AOLO01000002">
    <property type="protein sequence ID" value="EMA04401.1"/>
    <property type="molecule type" value="Genomic_DNA"/>
</dbReference>
<dbReference type="PANTHER" id="PTHR40137">
    <property type="entry name" value="PROTEIN GVPK 1"/>
    <property type="match status" value="1"/>
</dbReference>
<dbReference type="GO" id="GO:0031411">
    <property type="term" value="C:gas vesicle"/>
    <property type="evidence" value="ECO:0007669"/>
    <property type="project" value="UniProtKB-SubCell"/>
</dbReference>
<dbReference type="AlphaFoldDB" id="M0J604"/>
<evidence type="ECO:0000256" key="5">
    <source>
        <dbReference type="SAM" id="MobiDB-lite"/>
    </source>
</evidence>
<name>M0J604_HALMT</name>
<dbReference type="GO" id="GO:0031412">
    <property type="term" value="P:gas vesicle organization"/>
    <property type="evidence" value="ECO:0007669"/>
    <property type="project" value="InterPro"/>
</dbReference>
<dbReference type="Proteomes" id="UP000011603">
    <property type="component" value="Unassembled WGS sequence"/>
</dbReference>
<organism evidence="6 8">
    <name type="scientific">Haloferax mediterranei (strain ATCC 33500 / DSM 1411 / JCM 8866 / NBRC 14739 / NCIMB 2177 / R-4)</name>
    <name type="common">Halobacterium mediterranei</name>
    <dbReference type="NCBI Taxonomy" id="523841"/>
    <lineage>
        <taxon>Archaea</taxon>
        <taxon>Methanobacteriati</taxon>
        <taxon>Methanobacteriota</taxon>
        <taxon>Stenosarchaea group</taxon>
        <taxon>Halobacteria</taxon>
        <taxon>Halobacteriales</taxon>
        <taxon>Haloferacaceae</taxon>
        <taxon>Haloferax</taxon>
    </lineage>
</organism>
<feature type="region of interest" description="Disordered" evidence="5">
    <location>
        <begin position="96"/>
        <end position="117"/>
    </location>
</feature>
<dbReference type="PANTHER" id="PTHR40137:SF2">
    <property type="entry name" value="PROTEIN GVPK 1"/>
    <property type="match status" value="1"/>
</dbReference>
<dbReference type="RefSeq" id="WP_004056698.1">
    <property type="nucleotide sequence ID" value="NC_017941.2"/>
</dbReference>
<evidence type="ECO:0000313" key="6">
    <source>
        <dbReference type="EMBL" id="EMA04401.1"/>
    </source>
</evidence>
<gene>
    <name evidence="6" type="ORF">C439_01962</name>
    <name evidence="7" type="ORF">E6P09_11540</name>
</gene>
<reference evidence="7 9" key="2">
    <citation type="submission" date="2019-04" db="EMBL/GenBank/DDBJ databases">
        <title>Methylomes of two halophilic Archaea, Haloarcula marismortui and Haloferax mediterranei.</title>
        <authorList>
            <person name="DasSarma S."/>
            <person name="DasSarma P."/>
            <person name="DasSarma S."/>
            <person name="Fomenkov A."/>
            <person name="Vincze T."/>
            <person name="Anton B.P."/>
            <person name="Roberts R.J."/>
        </authorList>
    </citation>
    <scope>NUCLEOTIDE SEQUENCE [LARGE SCALE GENOMIC DNA]</scope>
    <source>
        <strain evidence="7">ATCC 33500</strain>
        <strain evidence="9">ATCC 33500 / DSM 1411 / JCM 8866 / NBRC 14739 / NCIMB 2177 / R-4</strain>
    </source>
</reference>
<comment type="similarity">
    <text evidence="3">Belongs to the gas vesicle GvpK family.</text>
</comment>
<sequence length="117" mass="12745">MELEIGEDGNGEDVQGGLTALVVTVVELLVEALEQEAVRRMESGSLSDAEIERLGQQLHALEKELEGLKEQENIDEAVDDFKDDLDHVVRDAIEQLSGREARQSHGSLFNSGGASND</sequence>
<keyword evidence="1" id="KW-0304">Gas vesicle</keyword>
<evidence type="ECO:0000313" key="7">
    <source>
        <dbReference type="EMBL" id="QCQ75872.1"/>
    </source>
</evidence>
<dbReference type="PATRIC" id="fig|523841.21.peg.395"/>